<dbReference type="AlphaFoldDB" id="A0A813TIF1"/>
<proteinExistence type="predicted"/>
<comment type="caution">
    <text evidence="2">The sequence shown here is derived from an EMBL/GenBank/DDBJ whole genome shotgun (WGS) entry which is preliminary data.</text>
</comment>
<protein>
    <recommendedName>
        <fullName evidence="4">Transmembrane protein</fullName>
    </recommendedName>
</protein>
<dbReference type="EMBL" id="CAJNOM010000019">
    <property type="protein sequence ID" value="CAF0813162.1"/>
    <property type="molecule type" value="Genomic_DNA"/>
</dbReference>
<keyword evidence="3" id="KW-1185">Reference proteome</keyword>
<evidence type="ECO:0000256" key="1">
    <source>
        <dbReference type="SAM" id="Phobius"/>
    </source>
</evidence>
<sequence>MISTPISCTSDYYSGSDFDYDDDVVKAAPQHHCSLNDTNIILQTLIQNQYQQSSSNISSTNKIQQSIQLLKVTTIKFILFHYIFLFFLSIVSTRI</sequence>
<evidence type="ECO:0008006" key="4">
    <source>
        <dbReference type="Google" id="ProtNLM"/>
    </source>
</evidence>
<keyword evidence="1" id="KW-0472">Membrane</keyword>
<keyword evidence="1" id="KW-1133">Transmembrane helix</keyword>
<evidence type="ECO:0000313" key="3">
    <source>
        <dbReference type="Proteomes" id="UP000663832"/>
    </source>
</evidence>
<dbReference type="Proteomes" id="UP000663832">
    <property type="component" value="Unassembled WGS sequence"/>
</dbReference>
<evidence type="ECO:0000313" key="2">
    <source>
        <dbReference type="EMBL" id="CAF0813162.1"/>
    </source>
</evidence>
<keyword evidence="1" id="KW-0812">Transmembrane</keyword>
<reference evidence="2" key="1">
    <citation type="submission" date="2021-02" db="EMBL/GenBank/DDBJ databases">
        <authorList>
            <person name="Nowell W R."/>
        </authorList>
    </citation>
    <scope>NUCLEOTIDE SEQUENCE</scope>
</reference>
<dbReference type="OrthoDB" id="9983043at2759"/>
<accession>A0A813TIF1</accession>
<name>A0A813TIF1_9BILA</name>
<gene>
    <name evidence="2" type="ORF">QVE165_LOCUS4847</name>
</gene>
<feature type="transmembrane region" description="Helical" evidence="1">
    <location>
        <begin position="69"/>
        <end position="91"/>
    </location>
</feature>
<organism evidence="2 3">
    <name type="scientific">Adineta steineri</name>
    <dbReference type="NCBI Taxonomy" id="433720"/>
    <lineage>
        <taxon>Eukaryota</taxon>
        <taxon>Metazoa</taxon>
        <taxon>Spiralia</taxon>
        <taxon>Gnathifera</taxon>
        <taxon>Rotifera</taxon>
        <taxon>Eurotatoria</taxon>
        <taxon>Bdelloidea</taxon>
        <taxon>Adinetida</taxon>
        <taxon>Adinetidae</taxon>
        <taxon>Adineta</taxon>
    </lineage>
</organism>